<dbReference type="EMBL" id="JAHLQN010000001">
    <property type="protein sequence ID" value="MBU5627208.1"/>
    <property type="molecule type" value="Genomic_DNA"/>
</dbReference>
<dbReference type="Proteomes" id="UP000787672">
    <property type="component" value="Unassembled WGS sequence"/>
</dbReference>
<gene>
    <name evidence="2" type="ORF">KQI82_09840</name>
</gene>
<feature type="transmembrane region" description="Helical" evidence="1">
    <location>
        <begin position="117"/>
        <end position="140"/>
    </location>
</feature>
<accession>A0ABS6FAU6</accession>
<comment type="caution">
    <text evidence="2">The sequence shown here is derived from an EMBL/GenBank/DDBJ whole genome shotgun (WGS) entry which is preliminary data.</text>
</comment>
<evidence type="ECO:0000256" key="1">
    <source>
        <dbReference type="SAM" id="Phobius"/>
    </source>
</evidence>
<feature type="transmembrane region" description="Helical" evidence="1">
    <location>
        <begin position="51"/>
        <end position="71"/>
    </location>
</feature>
<protein>
    <submittedName>
        <fullName evidence="2">Stage II sporulation protein M</fullName>
    </submittedName>
</protein>
<keyword evidence="1" id="KW-1133">Transmembrane helix</keyword>
<evidence type="ECO:0000313" key="2">
    <source>
        <dbReference type="EMBL" id="MBU5627208.1"/>
    </source>
</evidence>
<feature type="transmembrane region" description="Helical" evidence="1">
    <location>
        <begin position="161"/>
        <end position="185"/>
    </location>
</feature>
<name>A0ABS6FAU6_9FIRM</name>
<dbReference type="Pfam" id="PF01944">
    <property type="entry name" value="SpoIIM"/>
    <property type="match status" value="1"/>
</dbReference>
<sequence length="203" mass="22199">MNKPLGRRTEDRQTVHLVLLSLCFAVGVILGQVFSAKASNDQELTRYLSEFFQISETLETGMFLPALLIYFRYPLMAFLLGFASIGALLLPLVSAAFGFFLSFSACCFAGAYGKEGILLAAAVLGLRCLITLPCYFWLAVPSFRNSISLALLSFGKGRRSAPVVYDAAWFLRFAACVAVLLVGVLCEVYLSPLLVRLACARIL</sequence>
<keyword evidence="3" id="KW-1185">Reference proteome</keyword>
<dbReference type="RefSeq" id="WP_216632589.1">
    <property type="nucleotide sequence ID" value="NZ_JAHLQN010000001.1"/>
</dbReference>
<keyword evidence="1" id="KW-0812">Transmembrane</keyword>
<evidence type="ECO:0000313" key="3">
    <source>
        <dbReference type="Proteomes" id="UP000787672"/>
    </source>
</evidence>
<feature type="transmembrane region" description="Helical" evidence="1">
    <location>
        <begin position="78"/>
        <end position="111"/>
    </location>
</feature>
<organism evidence="2 3">
    <name type="scientific">Dysosmobacter acutus</name>
    <dbReference type="NCBI Taxonomy" id="2841504"/>
    <lineage>
        <taxon>Bacteria</taxon>
        <taxon>Bacillati</taxon>
        <taxon>Bacillota</taxon>
        <taxon>Clostridia</taxon>
        <taxon>Eubacteriales</taxon>
        <taxon>Oscillospiraceae</taxon>
        <taxon>Dysosmobacter</taxon>
    </lineage>
</organism>
<reference evidence="2 3" key="1">
    <citation type="submission" date="2021-06" db="EMBL/GenBank/DDBJ databases">
        <authorList>
            <person name="Sun Q."/>
            <person name="Li D."/>
        </authorList>
    </citation>
    <scope>NUCLEOTIDE SEQUENCE [LARGE SCALE GENOMIC DNA]</scope>
    <source>
        <strain evidence="2 3">MSJ-2</strain>
    </source>
</reference>
<proteinExistence type="predicted"/>
<keyword evidence="1" id="KW-0472">Membrane</keyword>
<dbReference type="InterPro" id="IPR002798">
    <property type="entry name" value="SpoIIM-like"/>
</dbReference>